<dbReference type="WBParaSite" id="SSTP_0000172600.1">
    <property type="protein sequence ID" value="SSTP_0000172600.1"/>
    <property type="gene ID" value="SSTP_0000172600"/>
</dbReference>
<dbReference type="AlphaFoldDB" id="A0A0K0DWW0"/>
<organism evidence="1">
    <name type="scientific">Strongyloides stercoralis</name>
    <name type="common">Threadworm</name>
    <dbReference type="NCBI Taxonomy" id="6248"/>
    <lineage>
        <taxon>Eukaryota</taxon>
        <taxon>Metazoa</taxon>
        <taxon>Ecdysozoa</taxon>
        <taxon>Nematoda</taxon>
        <taxon>Chromadorea</taxon>
        <taxon>Rhabditida</taxon>
        <taxon>Tylenchina</taxon>
        <taxon>Panagrolaimomorpha</taxon>
        <taxon>Strongyloidoidea</taxon>
        <taxon>Strongyloididae</taxon>
        <taxon>Strongyloides</taxon>
    </lineage>
</organism>
<dbReference type="PANTHER" id="PTHR20905:SF30">
    <property type="entry name" value="N-ACETYLTRANSFERASE DOMAIN-CONTAINING PROTEIN"/>
    <property type="match status" value="1"/>
</dbReference>
<protein>
    <submittedName>
        <fullName evidence="1">N-acetyltransferase domain-containing protein</fullName>
    </submittedName>
</protein>
<name>A0A0K0DWW0_STRER</name>
<dbReference type="Gene3D" id="3.40.630.30">
    <property type="match status" value="1"/>
</dbReference>
<sequence length="239" mass="27826">MFSFLSVKKKIKKKTIRNIKMELNNNFFIRSINPNDKDSVLTILLEEFLITEPLNYATGITKDQIIKIFQYLINNNFVMYNSFGAYTKDGQLVGIRLVDITKREDNEYNNKITENCVNDEIVNLPPDILITRILNEAKIDIWKEIPIEINTLIRTEIVCVAKEWQRRGIASRLENEGNKILKSKFPELQGIIAEATSVANQCLLTKEGYKIYRKTYYKQFNIPNGYDGSDHIETMIKLF</sequence>
<dbReference type="GO" id="GO:0008080">
    <property type="term" value="F:N-acetyltransferase activity"/>
    <property type="evidence" value="ECO:0007669"/>
    <property type="project" value="TreeGrafter"/>
</dbReference>
<accession>A0A0K0DWW0</accession>
<dbReference type="PANTHER" id="PTHR20905">
    <property type="entry name" value="N-ACETYLTRANSFERASE-RELATED"/>
    <property type="match status" value="1"/>
</dbReference>
<dbReference type="SUPFAM" id="SSF55729">
    <property type="entry name" value="Acyl-CoA N-acyltransferases (Nat)"/>
    <property type="match status" value="1"/>
</dbReference>
<evidence type="ECO:0000313" key="1">
    <source>
        <dbReference type="WBParaSite" id="SSTP_0000172600.1"/>
    </source>
</evidence>
<dbReference type="InterPro" id="IPR016181">
    <property type="entry name" value="Acyl_CoA_acyltransferase"/>
</dbReference>
<dbReference type="STRING" id="6248.A0A0K0DWW0"/>
<reference evidence="1" key="1">
    <citation type="submission" date="2015-08" db="UniProtKB">
        <authorList>
            <consortium name="WormBaseParasite"/>
        </authorList>
    </citation>
    <scope>IDENTIFICATION</scope>
</reference>
<proteinExistence type="predicted"/>